<dbReference type="GO" id="GO:0004852">
    <property type="term" value="F:uroporphyrinogen-III synthase activity"/>
    <property type="evidence" value="ECO:0007669"/>
    <property type="project" value="UniProtKB-EC"/>
</dbReference>
<feature type="compositionally biased region" description="Basic and acidic residues" evidence="3">
    <location>
        <begin position="1"/>
        <end position="14"/>
    </location>
</feature>
<feature type="compositionally biased region" description="Gly residues" evidence="3">
    <location>
        <begin position="75"/>
        <end position="88"/>
    </location>
</feature>
<name>A0ABV5QSF6_9ACTN</name>
<evidence type="ECO:0000256" key="2">
    <source>
        <dbReference type="PROSITE-ProRule" id="PRU01091"/>
    </source>
</evidence>
<accession>A0ABV5QSF6</accession>
<keyword evidence="6" id="KW-1185">Reference proteome</keyword>
<evidence type="ECO:0000313" key="6">
    <source>
        <dbReference type="Proteomes" id="UP001589716"/>
    </source>
</evidence>
<protein>
    <submittedName>
        <fullName evidence="5">Uroporphyrinogen-III synthase</fullName>
        <ecNumber evidence="5">4.2.1.75</ecNumber>
    </submittedName>
</protein>
<dbReference type="Pfam" id="PF02602">
    <property type="entry name" value="HEM4"/>
    <property type="match status" value="1"/>
</dbReference>
<dbReference type="InterPro" id="IPR001867">
    <property type="entry name" value="OmpR/PhoB-type_DNA-bd"/>
</dbReference>
<dbReference type="Gene3D" id="3.40.50.10090">
    <property type="match status" value="2"/>
</dbReference>
<dbReference type="Gene3D" id="1.10.10.10">
    <property type="entry name" value="Winged helix-like DNA-binding domain superfamily/Winged helix DNA-binding domain"/>
    <property type="match status" value="1"/>
</dbReference>
<evidence type="ECO:0000256" key="3">
    <source>
        <dbReference type="SAM" id="MobiDB-lite"/>
    </source>
</evidence>
<dbReference type="CDD" id="cd06578">
    <property type="entry name" value="HemD"/>
    <property type="match status" value="1"/>
</dbReference>
<evidence type="ECO:0000259" key="4">
    <source>
        <dbReference type="PROSITE" id="PS51755"/>
    </source>
</evidence>
<feature type="DNA-binding region" description="OmpR/PhoB-type" evidence="2">
    <location>
        <begin position="358"/>
        <end position="451"/>
    </location>
</feature>
<dbReference type="PANTHER" id="PTHR40082">
    <property type="entry name" value="BLR5956 PROTEIN"/>
    <property type="match status" value="1"/>
</dbReference>
<dbReference type="Pfam" id="PF00486">
    <property type="entry name" value="Trans_reg_C"/>
    <property type="match status" value="1"/>
</dbReference>
<feature type="compositionally biased region" description="Basic and acidic residues" evidence="3">
    <location>
        <begin position="58"/>
        <end position="74"/>
    </location>
</feature>
<feature type="compositionally biased region" description="Low complexity" evidence="3">
    <location>
        <begin position="22"/>
        <end position="33"/>
    </location>
</feature>
<dbReference type="InterPro" id="IPR036388">
    <property type="entry name" value="WH-like_DNA-bd_sf"/>
</dbReference>
<sequence length="465" mass="48486">MGERHDMDERHTGGHETGGNETGATESGTLETETGGHESGAPETETGGHESGAPETETGGHESGGRGADPRETGGRQGGARGPGGQGDEGPLAGFTVGVTAARRADELIALLRRRGAGVVHGPALRIVPLADDTELLAATKDLIDHAPDVVVATTAIGFRGWVEAADGWGFGEQLVDRLRGVELLARGPKVKGAVRAAGLTETWSPSSESMAEVLDRLLDEGVAGRRIALQLHGEPLPGFVEALCAAGAEVVPVPVYRWMPPEDTGPLDRLLDATVGRALDAVTFTSAPAAASLLDRARDRGLLDELLAALRHDVLAVCVGPVTALPLQALAVDTHQPERFRLGPLVQLLCQELPARARVLPVAGHRIEIRGHAVLVDGTLRPVPPAGMALLGLLARRPGWVVGRGELLRALPGAGRDEHAVETAMARLRTALGAPKLIQTVVKRGYRLALDPAADTKYGAGEEG</sequence>
<organism evidence="5 6">
    <name type="scientific">Streptomyces roseoviridis</name>
    <dbReference type="NCBI Taxonomy" id="67361"/>
    <lineage>
        <taxon>Bacteria</taxon>
        <taxon>Bacillati</taxon>
        <taxon>Actinomycetota</taxon>
        <taxon>Actinomycetes</taxon>
        <taxon>Kitasatosporales</taxon>
        <taxon>Streptomycetaceae</taxon>
        <taxon>Streptomyces</taxon>
    </lineage>
</organism>
<dbReference type="CDD" id="cd00383">
    <property type="entry name" value="trans_reg_C"/>
    <property type="match status" value="1"/>
</dbReference>
<dbReference type="SUPFAM" id="SSF46894">
    <property type="entry name" value="C-terminal effector domain of the bipartite response regulators"/>
    <property type="match status" value="1"/>
</dbReference>
<reference evidence="5 6" key="1">
    <citation type="submission" date="2024-09" db="EMBL/GenBank/DDBJ databases">
        <authorList>
            <person name="Sun Q."/>
            <person name="Mori K."/>
        </authorList>
    </citation>
    <scope>NUCLEOTIDE SEQUENCE [LARGE SCALE GENOMIC DNA]</scope>
    <source>
        <strain evidence="5 6">JCM 4414</strain>
    </source>
</reference>
<dbReference type="InterPro" id="IPR039793">
    <property type="entry name" value="UROS/Hem4"/>
</dbReference>
<evidence type="ECO:0000256" key="1">
    <source>
        <dbReference type="ARBA" id="ARBA00023125"/>
    </source>
</evidence>
<dbReference type="SMART" id="SM00862">
    <property type="entry name" value="Trans_reg_C"/>
    <property type="match status" value="1"/>
</dbReference>
<feature type="domain" description="OmpR/PhoB-type" evidence="4">
    <location>
        <begin position="358"/>
        <end position="451"/>
    </location>
</feature>
<evidence type="ECO:0000313" key="5">
    <source>
        <dbReference type="EMBL" id="MFB9556063.1"/>
    </source>
</evidence>
<dbReference type="SUPFAM" id="SSF69618">
    <property type="entry name" value="HemD-like"/>
    <property type="match status" value="1"/>
</dbReference>
<dbReference type="RefSeq" id="WP_345487876.1">
    <property type="nucleotide sequence ID" value="NZ_BAAAWU010000001.1"/>
</dbReference>
<dbReference type="PANTHER" id="PTHR40082:SF1">
    <property type="entry name" value="BLR5956 PROTEIN"/>
    <property type="match status" value="1"/>
</dbReference>
<gene>
    <name evidence="5" type="ORF">ACFFTP_17940</name>
</gene>
<dbReference type="InterPro" id="IPR036108">
    <property type="entry name" value="4pyrrol_syn_uPrphyn_synt_sf"/>
</dbReference>
<dbReference type="EC" id="4.2.1.75" evidence="5"/>
<dbReference type="NCBIfam" id="NF005568">
    <property type="entry name" value="PRK07239.1"/>
    <property type="match status" value="1"/>
</dbReference>
<keyword evidence="5" id="KW-0456">Lyase</keyword>
<dbReference type="EMBL" id="JBHMCT010000011">
    <property type="protein sequence ID" value="MFB9556063.1"/>
    <property type="molecule type" value="Genomic_DNA"/>
</dbReference>
<feature type="region of interest" description="Disordered" evidence="3">
    <location>
        <begin position="1"/>
        <end position="94"/>
    </location>
</feature>
<dbReference type="PROSITE" id="PS51755">
    <property type="entry name" value="OMPR_PHOB"/>
    <property type="match status" value="1"/>
</dbReference>
<dbReference type="InterPro" id="IPR016032">
    <property type="entry name" value="Sig_transdc_resp-reg_C-effctor"/>
</dbReference>
<dbReference type="InterPro" id="IPR003754">
    <property type="entry name" value="4pyrrol_synth_uPrphyn_synth"/>
</dbReference>
<dbReference type="Proteomes" id="UP001589716">
    <property type="component" value="Unassembled WGS sequence"/>
</dbReference>
<proteinExistence type="predicted"/>
<keyword evidence="1 2" id="KW-0238">DNA-binding</keyword>
<comment type="caution">
    <text evidence="5">The sequence shown here is derived from an EMBL/GenBank/DDBJ whole genome shotgun (WGS) entry which is preliminary data.</text>
</comment>